<feature type="region of interest" description="G5" evidence="6">
    <location>
        <begin position="149"/>
        <end position="151"/>
    </location>
</feature>
<dbReference type="NCBIfam" id="TIGR00231">
    <property type="entry name" value="small_GTP"/>
    <property type="match status" value="1"/>
</dbReference>
<dbReference type="KEGG" id="mpp:MICPUCDRAFT_11015"/>
<protein>
    <submittedName>
        <fullName evidence="10">Predicted protein</fullName>
    </submittedName>
</protein>
<sequence>HRSGYVAIVGRPNAGKSTFMNALVGTKLSIVTYKPQTTRHRILGLVSEDDFQMVLLDTPGVMREEFNKLDEMMLKSVRNAMANADVLLAIVDARRDPLGNFEGLLPERRPGDDPAPLGIIINKCDLLGVDEIRRKTFESYPGVERVFPVSALAGVGHDAVQRWAVSKLPVGPTLYPKDAISEHPERFFIAEIIREKIFLQYAKEVPYSAQVWVSSHKERDGIKKDLVIAKVYVERKSQMGIIIGHEGAALKKLSTAARVDIEKFLGRPVYLDLSVKVREGWRSDGDSLENLG</sequence>
<evidence type="ECO:0000256" key="1">
    <source>
        <dbReference type="ARBA" id="ARBA00007921"/>
    </source>
</evidence>
<dbReference type="InterPro" id="IPR027417">
    <property type="entry name" value="P-loop_NTPase"/>
</dbReference>
<feature type="non-terminal residue" evidence="10">
    <location>
        <position position="1"/>
    </location>
</feature>
<dbReference type="OMA" id="WAEVDVI"/>
<dbReference type="InterPro" id="IPR004044">
    <property type="entry name" value="KH_dom_type_2"/>
</dbReference>
<dbReference type="STRING" id="564608.C1N7E3"/>
<dbReference type="GO" id="GO:0005525">
    <property type="term" value="F:GTP binding"/>
    <property type="evidence" value="ECO:0007669"/>
    <property type="project" value="UniProtKB-UniRule"/>
</dbReference>
<evidence type="ECO:0000256" key="3">
    <source>
        <dbReference type="ARBA" id="ARBA00022884"/>
    </source>
</evidence>
<dbReference type="InterPro" id="IPR009019">
    <property type="entry name" value="KH_sf_prok-type"/>
</dbReference>
<evidence type="ECO:0000256" key="4">
    <source>
        <dbReference type="ARBA" id="ARBA00023134"/>
    </source>
</evidence>
<dbReference type="InterPro" id="IPR006073">
    <property type="entry name" value="GTP-bd"/>
</dbReference>
<evidence type="ECO:0000256" key="7">
    <source>
        <dbReference type="RuleBase" id="RU003761"/>
    </source>
</evidence>
<dbReference type="GO" id="GO:0000028">
    <property type="term" value="P:ribosomal small subunit assembly"/>
    <property type="evidence" value="ECO:0007669"/>
    <property type="project" value="TreeGrafter"/>
</dbReference>
<comment type="similarity">
    <text evidence="1 6 7">Belongs to the TRAFAC class TrmE-Era-EngA-EngB-Septin-like GTPase superfamily. Era GTPase family.</text>
</comment>
<evidence type="ECO:0000256" key="6">
    <source>
        <dbReference type="PROSITE-ProRule" id="PRU01050"/>
    </source>
</evidence>
<reference evidence="10 11" key="1">
    <citation type="journal article" date="2009" name="Science">
        <title>Green evolution and dynamic adaptations revealed by genomes of the marine picoeukaryotes Micromonas.</title>
        <authorList>
            <person name="Worden A.Z."/>
            <person name="Lee J.H."/>
            <person name="Mock T."/>
            <person name="Rouze P."/>
            <person name="Simmons M.P."/>
            <person name="Aerts A.L."/>
            <person name="Allen A.E."/>
            <person name="Cuvelier M.L."/>
            <person name="Derelle E."/>
            <person name="Everett M.V."/>
            <person name="Foulon E."/>
            <person name="Grimwood J."/>
            <person name="Gundlach H."/>
            <person name="Henrissat B."/>
            <person name="Napoli C."/>
            <person name="McDonald S.M."/>
            <person name="Parker M.S."/>
            <person name="Rombauts S."/>
            <person name="Salamov A."/>
            <person name="Von Dassow P."/>
            <person name="Badger J.H."/>
            <person name="Coutinho P.M."/>
            <person name="Demir E."/>
            <person name="Dubchak I."/>
            <person name="Gentemann C."/>
            <person name="Eikrem W."/>
            <person name="Gready J.E."/>
            <person name="John U."/>
            <person name="Lanier W."/>
            <person name="Lindquist E.A."/>
            <person name="Lucas S."/>
            <person name="Mayer K.F."/>
            <person name="Moreau H."/>
            <person name="Not F."/>
            <person name="Otillar R."/>
            <person name="Panaud O."/>
            <person name="Pangilinan J."/>
            <person name="Paulsen I."/>
            <person name="Piegu B."/>
            <person name="Poliakov A."/>
            <person name="Robbens S."/>
            <person name="Schmutz J."/>
            <person name="Toulza E."/>
            <person name="Wyss T."/>
            <person name="Zelensky A."/>
            <person name="Zhou K."/>
            <person name="Armbrust E.V."/>
            <person name="Bhattacharya D."/>
            <person name="Goodenough U.W."/>
            <person name="Van de Peer Y."/>
            <person name="Grigoriev I.V."/>
        </authorList>
    </citation>
    <scope>NUCLEOTIDE SEQUENCE [LARGE SCALE GENOMIC DNA]</scope>
    <source>
        <strain evidence="10 11">CCMP1545</strain>
    </source>
</reference>
<evidence type="ECO:0000313" key="10">
    <source>
        <dbReference type="EMBL" id="EEH52093.1"/>
    </source>
</evidence>
<dbReference type="CDD" id="cd22534">
    <property type="entry name" value="KH-II_Era"/>
    <property type="match status" value="1"/>
</dbReference>
<accession>C1N7E3</accession>
<dbReference type="Pfam" id="PF07650">
    <property type="entry name" value="KH_2"/>
    <property type="match status" value="1"/>
</dbReference>
<dbReference type="SUPFAM" id="SSF54814">
    <property type="entry name" value="Prokaryotic type KH domain (KH-domain type II)"/>
    <property type="match status" value="1"/>
</dbReference>
<feature type="region of interest" description="G4" evidence="6">
    <location>
        <begin position="122"/>
        <end position="125"/>
    </location>
</feature>
<dbReference type="RefSeq" id="XP_003063720.1">
    <property type="nucleotide sequence ID" value="XM_003063674.1"/>
</dbReference>
<dbReference type="AlphaFoldDB" id="C1N7E3"/>
<dbReference type="GO" id="GO:0043024">
    <property type="term" value="F:ribosomal small subunit binding"/>
    <property type="evidence" value="ECO:0007669"/>
    <property type="project" value="TreeGrafter"/>
</dbReference>
<dbReference type="NCBIfam" id="TIGR00436">
    <property type="entry name" value="era"/>
    <property type="match status" value="1"/>
</dbReference>
<gene>
    <name evidence="10" type="ORF">MICPUCDRAFT_11015</name>
</gene>
<feature type="region of interest" description="G2" evidence="6">
    <location>
        <begin position="36"/>
        <end position="40"/>
    </location>
</feature>
<proteinExistence type="inferred from homology"/>
<dbReference type="OrthoDB" id="8954335at2759"/>
<feature type="region of interest" description="G1" evidence="6">
    <location>
        <begin position="10"/>
        <end position="17"/>
    </location>
</feature>
<dbReference type="Proteomes" id="UP000001876">
    <property type="component" value="Unassembled WGS sequence"/>
</dbReference>
<dbReference type="InterPro" id="IPR005225">
    <property type="entry name" value="Small_GTP-bd"/>
</dbReference>
<dbReference type="GeneID" id="9689326"/>
<feature type="non-terminal residue" evidence="10">
    <location>
        <position position="292"/>
    </location>
</feature>
<dbReference type="PANTHER" id="PTHR42698">
    <property type="entry name" value="GTPASE ERA"/>
    <property type="match status" value="1"/>
</dbReference>
<feature type="domain" description="Era-type G" evidence="9">
    <location>
        <begin position="2"/>
        <end position="170"/>
    </location>
</feature>
<keyword evidence="4 6" id="KW-0342">GTP-binding</keyword>
<dbReference type="InterPro" id="IPR005662">
    <property type="entry name" value="GTPase_Era-like"/>
</dbReference>
<dbReference type="InterPro" id="IPR015946">
    <property type="entry name" value="KH_dom-like_a/b"/>
</dbReference>
<evidence type="ECO:0000313" key="11">
    <source>
        <dbReference type="Proteomes" id="UP000001876"/>
    </source>
</evidence>
<dbReference type="NCBIfam" id="NF000908">
    <property type="entry name" value="PRK00089.1"/>
    <property type="match status" value="1"/>
</dbReference>
<evidence type="ECO:0000256" key="2">
    <source>
        <dbReference type="ARBA" id="ARBA00022741"/>
    </source>
</evidence>
<dbReference type="SUPFAM" id="SSF52540">
    <property type="entry name" value="P-loop containing nucleoside triphosphate hydrolases"/>
    <property type="match status" value="1"/>
</dbReference>
<name>C1N7E3_MICPC</name>
<dbReference type="Gene3D" id="3.40.50.300">
    <property type="entry name" value="P-loop containing nucleotide triphosphate hydrolases"/>
    <property type="match status" value="1"/>
</dbReference>
<dbReference type="CDD" id="cd04163">
    <property type="entry name" value="Era"/>
    <property type="match status" value="1"/>
</dbReference>
<organism evidence="11">
    <name type="scientific">Micromonas pusilla (strain CCMP1545)</name>
    <name type="common">Picoplanktonic green alga</name>
    <dbReference type="NCBI Taxonomy" id="564608"/>
    <lineage>
        <taxon>Eukaryota</taxon>
        <taxon>Viridiplantae</taxon>
        <taxon>Chlorophyta</taxon>
        <taxon>Mamiellophyceae</taxon>
        <taxon>Mamiellales</taxon>
        <taxon>Mamiellaceae</taxon>
        <taxon>Micromonas</taxon>
    </lineage>
</organism>
<evidence type="ECO:0000256" key="5">
    <source>
        <dbReference type="PROSITE-ProRule" id="PRU00118"/>
    </source>
</evidence>
<dbReference type="Pfam" id="PF01926">
    <property type="entry name" value="MMR_HSR1"/>
    <property type="match status" value="1"/>
</dbReference>
<dbReference type="InterPro" id="IPR030388">
    <property type="entry name" value="G_ERA_dom"/>
</dbReference>
<dbReference type="PROSITE" id="PS50823">
    <property type="entry name" value="KH_TYPE_2"/>
    <property type="match status" value="1"/>
</dbReference>
<dbReference type="GO" id="GO:0019843">
    <property type="term" value="F:rRNA binding"/>
    <property type="evidence" value="ECO:0007669"/>
    <property type="project" value="TreeGrafter"/>
</dbReference>
<dbReference type="Gene3D" id="3.30.300.20">
    <property type="match status" value="1"/>
</dbReference>
<dbReference type="eggNOG" id="KOG1423">
    <property type="taxonomic scope" value="Eukaryota"/>
</dbReference>
<evidence type="ECO:0000259" key="8">
    <source>
        <dbReference type="PROSITE" id="PS50823"/>
    </source>
</evidence>
<keyword evidence="11" id="KW-1185">Reference proteome</keyword>
<keyword evidence="2 6" id="KW-0547">Nucleotide-binding</keyword>
<dbReference type="PROSITE" id="PS51713">
    <property type="entry name" value="G_ERA"/>
    <property type="match status" value="1"/>
</dbReference>
<feature type="region of interest" description="G3" evidence="6">
    <location>
        <begin position="57"/>
        <end position="60"/>
    </location>
</feature>
<evidence type="ECO:0000259" key="9">
    <source>
        <dbReference type="PROSITE" id="PS51713"/>
    </source>
</evidence>
<dbReference type="EMBL" id="GG663749">
    <property type="protein sequence ID" value="EEH52093.1"/>
    <property type="molecule type" value="Genomic_DNA"/>
</dbReference>
<keyword evidence="3 5" id="KW-0694">RNA-binding</keyword>
<dbReference type="HAMAP" id="MF_00367">
    <property type="entry name" value="GTPase_Era"/>
    <property type="match status" value="1"/>
</dbReference>
<dbReference type="PANTHER" id="PTHR42698:SF2">
    <property type="entry name" value="GTPASE ERA-LIKE, CHLOROPLASTIC"/>
    <property type="match status" value="1"/>
</dbReference>
<feature type="domain" description="KH type-2" evidence="8">
    <location>
        <begin position="193"/>
        <end position="279"/>
    </location>
</feature>